<feature type="region of interest" description="Disordered" evidence="1">
    <location>
        <begin position="21"/>
        <end position="63"/>
    </location>
</feature>
<protein>
    <submittedName>
        <fullName evidence="3">Uncharacterized protein</fullName>
    </submittedName>
</protein>
<dbReference type="EMBL" id="JANAWD010000155">
    <property type="protein sequence ID" value="KAJ3485376.1"/>
    <property type="molecule type" value="Genomic_DNA"/>
</dbReference>
<keyword evidence="4" id="KW-1185">Reference proteome</keyword>
<feature type="transmembrane region" description="Helical" evidence="2">
    <location>
        <begin position="204"/>
        <end position="224"/>
    </location>
</feature>
<evidence type="ECO:0000256" key="2">
    <source>
        <dbReference type="SAM" id="Phobius"/>
    </source>
</evidence>
<dbReference type="Proteomes" id="UP001212997">
    <property type="component" value="Unassembled WGS sequence"/>
</dbReference>
<feature type="compositionally biased region" description="Polar residues" evidence="1">
    <location>
        <begin position="49"/>
        <end position="59"/>
    </location>
</feature>
<organism evidence="3 4">
    <name type="scientific">Meripilus lineatus</name>
    <dbReference type="NCBI Taxonomy" id="2056292"/>
    <lineage>
        <taxon>Eukaryota</taxon>
        <taxon>Fungi</taxon>
        <taxon>Dikarya</taxon>
        <taxon>Basidiomycota</taxon>
        <taxon>Agaricomycotina</taxon>
        <taxon>Agaricomycetes</taxon>
        <taxon>Polyporales</taxon>
        <taxon>Meripilaceae</taxon>
        <taxon>Meripilus</taxon>
    </lineage>
</organism>
<name>A0AAD5V3L0_9APHY</name>
<evidence type="ECO:0000313" key="3">
    <source>
        <dbReference type="EMBL" id="KAJ3485376.1"/>
    </source>
</evidence>
<sequence>MDYDRKSTVSSFYGGRKSSVDALQSEFPSSSNPSFHPPQPLGRVRHDSASSFYNPNGPSRASVEMLNHAPSAGYNRNSFFDAGREEPVKGGYDEESTRDDGFDVFADFNNAGPRYSTAFGSQQNAGYRQVPSPALVKLEDAESQTGPVEMVTVPALGPEWKASELRDLRGKTKKEAVRESRARKWKEWRRGERGLCGKYFTRKFTVWFLFALCCAIGIILAFTIPRVPGFEFNSQTPLIPATGDYNQSIPVLFSRFPANFSYPAMADLQVDTGSNYLPLKFNKIHAQVFDLGTGRLVGSGDLGSTTVPAKSFPRIQVPLNFTYVATNTSDQTWANMYNACRNRAAYASGTRPAMQFKLLLDFTITGLIGHHLAGTQVTDAPCPIELPLNAG</sequence>
<proteinExistence type="predicted"/>
<keyword evidence="2" id="KW-0472">Membrane</keyword>
<dbReference type="AlphaFoldDB" id="A0AAD5V3L0"/>
<keyword evidence="2" id="KW-1133">Transmembrane helix</keyword>
<gene>
    <name evidence="3" type="ORF">NLI96_g4995</name>
</gene>
<reference evidence="3" key="1">
    <citation type="submission" date="2022-07" db="EMBL/GenBank/DDBJ databases">
        <title>Genome Sequence of Physisporinus lineatus.</title>
        <authorList>
            <person name="Buettner E."/>
        </authorList>
    </citation>
    <scope>NUCLEOTIDE SEQUENCE</scope>
    <source>
        <strain evidence="3">VT162</strain>
    </source>
</reference>
<comment type="caution">
    <text evidence="3">The sequence shown here is derived from an EMBL/GenBank/DDBJ whole genome shotgun (WGS) entry which is preliminary data.</text>
</comment>
<accession>A0AAD5V3L0</accession>
<feature type="compositionally biased region" description="Low complexity" evidence="1">
    <location>
        <begin position="24"/>
        <end position="34"/>
    </location>
</feature>
<evidence type="ECO:0000313" key="4">
    <source>
        <dbReference type="Proteomes" id="UP001212997"/>
    </source>
</evidence>
<evidence type="ECO:0000256" key="1">
    <source>
        <dbReference type="SAM" id="MobiDB-lite"/>
    </source>
</evidence>
<keyword evidence="2" id="KW-0812">Transmembrane</keyword>